<keyword evidence="1" id="KW-0472">Membrane</keyword>
<dbReference type="SUPFAM" id="SSF46565">
    <property type="entry name" value="Chaperone J-domain"/>
    <property type="match status" value="1"/>
</dbReference>
<keyword evidence="4" id="KW-1185">Reference proteome</keyword>
<name>A0A4Z2IX65_9TELE</name>
<organism evidence="3 4">
    <name type="scientific">Liparis tanakae</name>
    <name type="common">Tanaka's snailfish</name>
    <dbReference type="NCBI Taxonomy" id="230148"/>
    <lineage>
        <taxon>Eukaryota</taxon>
        <taxon>Metazoa</taxon>
        <taxon>Chordata</taxon>
        <taxon>Craniata</taxon>
        <taxon>Vertebrata</taxon>
        <taxon>Euteleostomi</taxon>
        <taxon>Actinopterygii</taxon>
        <taxon>Neopterygii</taxon>
        <taxon>Teleostei</taxon>
        <taxon>Neoteleostei</taxon>
        <taxon>Acanthomorphata</taxon>
        <taxon>Eupercaria</taxon>
        <taxon>Perciformes</taxon>
        <taxon>Cottioidei</taxon>
        <taxon>Cottales</taxon>
        <taxon>Liparidae</taxon>
        <taxon>Liparis</taxon>
    </lineage>
</organism>
<dbReference type="Proteomes" id="UP000314294">
    <property type="component" value="Unassembled WGS sequence"/>
</dbReference>
<evidence type="ECO:0000313" key="4">
    <source>
        <dbReference type="Proteomes" id="UP000314294"/>
    </source>
</evidence>
<accession>A0A4Z2IX65</accession>
<dbReference type="PRINTS" id="PR00625">
    <property type="entry name" value="JDOMAIN"/>
</dbReference>
<dbReference type="PANTHER" id="PTHR44733">
    <property type="entry name" value="DNAJ HOMOLOG SUBFAMILY C MEMBER 22"/>
    <property type="match status" value="1"/>
</dbReference>
<dbReference type="AlphaFoldDB" id="A0A4Z2IX65"/>
<proteinExistence type="predicted"/>
<evidence type="ECO:0000313" key="3">
    <source>
        <dbReference type="EMBL" id="TNN82466.1"/>
    </source>
</evidence>
<comment type="caution">
    <text evidence="3">The sequence shown here is derived from an EMBL/GenBank/DDBJ whole genome shotgun (WGS) entry which is preliminary data.</text>
</comment>
<keyword evidence="1" id="KW-0812">Transmembrane</keyword>
<dbReference type="InterPro" id="IPR036869">
    <property type="entry name" value="J_dom_sf"/>
</dbReference>
<gene>
    <name evidence="3" type="primary">DNAJC22</name>
    <name evidence="3" type="ORF">EYF80_007301</name>
</gene>
<feature type="transmembrane region" description="Helical" evidence="1">
    <location>
        <begin position="118"/>
        <end position="142"/>
    </location>
</feature>
<feature type="domain" description="J" evidence="2">
    <location>
        <begin position="204"/>
        <end position="267"/>
    </location>
</feature>
<dbReference type="Gene3D" id="1.10.287.110">
    <property type="entry name" value="DnaJ domain"/>
    <property type="match status" value="1"/>
</dbReference>
<keyword evidence="1" id="KW-1133">Transmembrane helix</keyword>
<sequence length="267" mass="30830">MQGQLNRDGKLEASQWLKKAVWTDSIRSLGRDSHALLWMLTLGGFGFGWAREAIRIPAYVGEANQDAEKDRKKPPLVPPLVGPVRFVGQPGCQCHCCTEPQGQTSTDTWENTETRLGLAWLAFSAPLGYCIFYNTTATLYYLSDCVSALLDMFWFLPWLRNVFEYILLIPYRLLCVLTGGGYYEDAWRKVLEILLKEYTKKEKDALKVFSLDEEASMEDITRSYRGLAKIWHPDRNPSSKEAEVMFMKIHEAYEVLRQWHKPRRFTA</sequence>
<dbReference type="EMBL" id="SRLO01000039">
    <property type="protein sequence ID" value="TNN82466.1"/>
    <property type="molecule type" value="Genomic_DNA"/>
</dbReference>
<dbReference type="InterPro" id="IPR001623">
    <property type="entry name" value="DnaJ_domain"/>
</dbReference>
<dbReference type="GO" id="GO:0016020">
    <property type="term" value="C:membrane"/>
    <property type="evidence" value="ECO:0007669"/>
    <property type="project" value="TreeGrafter"/>
</dbReference>
<feature type="transmembrane region" description="Helical" evidence="1">
    <location>
        <begin position="162"/>
        <end position="183"/>
    </location>
</feature>
<evidence type="ECO:0000259" key="2">
    <source>
        <dbReference type="PROSITE" id="PS50076"/>
    </source>
</evidence>
<protein>
    <submittedName>
        <fullName evidence="3">DnaJ subfamily C member 22</fullName>
    </submittedName>
</protein>
<dbReference type="Pfam" id="PF00226">
    <property type="entry name" value="DnaJ"/>
    <property type="match status" value="1"/>
</dbReference>
<dbReference type="CDD" id="cd06257">
    <property type="entry name" value="DnaJ"/>
    <property type="match status" value="1"/>
</dbReference>
<dbReference type="PANTHER" id="PTHR44733:SF1">
    <property type="entry name" value="DNAJ HOMOLOG SUBFAMILY C MEMBER 22"/>
    <property type="match status" value="1"/>
</dbReference>
<evidence type="ECO:0000256" key="1">
    <source>
        <dbReference type="SAM" id="Phobius"/>
    </source>
</evidence>
<dbReference type="OrthoDB" id="10262359at2759"/>
<reference evidence="3 4" key="1">
    <citation type="submission" date="2019-03" db="EMBL/GenBank/DDBJ databases">
        <title>First draft genome of Liparis tanakae, snailfish: a comprehensive survey of snailfish specific genes.</title>
        <authorList>
            <person name="Kim W."/>
            <person name="Song I."/>
            <person name="Jeong J.-H."/>
            <person name="Kim D."/>
            <person name="Kim S."/>
            <person name="Ryu S."/>
            <person name="Song J.Y."/>
            <person name="Lee S.K."/>
        </authorList>
    </citation>
    <scope>NUCLEOTIDE SEQUENCE [LARGE SCALE GENOMIC DNA]</scope>
    <source>
        <tissue evidence="3">Muscle</tissue>
    </source>
</reference>
<dbReference type="PROSITE" id="PS50076">
    <property type="entry name" value="DNAJ_2"/>
    <property type="match status" value="1"/>
</dbReference>
<dbReference type="SMART" id="SM00271">
    <property type="entry name" value="DnaJ"/>
    <property type="match status" value="1"/>
</dbReference>